<dbReference type="EMBL" id="MF459646">
    <property type="protein sequence ID" value="ASU03467.1"/>
    <property type="molecule type" value="Genomic_DNA"/>
</dbReference>
<evidence type="ECO:0000313" key="1">
    <source>
        <dbReference type="EMBL" id="ASU03467.1"/>
    </source>
</evidence>
<name>A0A223LGC6_9CAUD</name>
<dbReference type="Proteomes" id="UP000225553">
    <property type="component" value="Segment"/>
</dbReference>
<sequence length="321" mass="34704">MAVIISWKPIANADKIRVYQSTTPFTFADIAGNPAITMVEVPGTDVSKAVTIPRNNVHWFALSAVDADGLELFCEVFPMGNFPNTGPGPDTILRGNWDFGLFGELSTEQLFTNAELGAGIVAAGATVDNVTSGNRITKWFKCIVNGKILFIPNNYVYLMPEGGDKPTLLAQRKLSMTAGFPGAAVLSKNGNDFMYRLPSYTRSVPAGQITQPASDDILSSEAGMIAALETGALKIGRNSVGVGRTPYNVWDNLGDMVLGSTGNTPLATANYYSVSSNMQWGVHCMIPRDGSYMTYGIQQWFQNSSVSYGNFYVMPILELVF</sequence>
<organism evidence="1 2">
    <name type="scientific">Erwinia phage vB_EamM_RisingSun</name>
    <dbReference type="NCBI Taxonomy" id="2026080"/>
    <lineage>
        <taxon>Viruses</taxon>
        <taxon>Duplodnaviria</taxon>
        <taxon>Heunggongvirae</taxon>
        <taxon>Uroviricota</taxon>
        <taxon>Caudoviricetes</taxon>
        <taxon>Chimalliviridae</taxon>
        <taxon>Risingsunvirus</taxon>
        <taxon>Risingsunvirus risingsun</taxon>
    </lineage>
</organism>
<accession>A0A223LGC6</accession>
<dbReference type="OrthoDB" id="10980at10239"/>
<reference evidence="2" key="1">
    <citation type="submission" date="2017-07" db="EMBL/GenBank/DDBJ databases">
        <authorList>
            <person name="Putnam M.J."/>
            <person name="Sharma R."/>
            <person name="Kruger J.L."/>
            <person name="Berg J.A."/>
            <person name="Payne A.M."/>
            <person name="Fajardo C.P."/>
            <person name="Breakwell D.P."/>
            <person name="Hope S."/>
            <person name="Grose J.H."/>
        </authorList>
    </citation>
    <scope>NUCLEOTIDE SEQUENCE [LARGE SCALE GENOMIC DNA]</scope>
</reference>
<protein>
    <submittedName>
        <fullName evidence="1">Putative virion structural protein</fullName>
    </submittedName>
</protein>
<keyword evidence="2" id="KW-1185">Reference proteome</keyword>
<proteinExistence type="predicted"/>
<gene>
    <name evidence="1" type="ORF">RISINGSUN_203</name>
</gene>
<evidence type="ECO:0000313" key="2">
    <source>
        <dbReference type="Proteomes" id="UP000225553"/>
    </source>
</evidence>